<organism evidence="1 2">
    <name type="scientific">Thelephora ganbajun</name>
    <name type="common">Ganba fungus</name>
    <dbReference type="NCBI Taxonomy" id="370292"/>
    <lineage>
        <taxon>Eukaryota</taxon>
        <taxon>Fungi</taxon>
        <taxon>Dikarya</taxon>
        <taxon>Basidiomycota</taxon>
        <taxon>Agaricomycotina</taxon>
        <taxon>Agaricomycetes</taxon>
        <taxon>Thelephorales</taxon>
        <taxon>Thelephoraceae</taxon>
        <taxon>Thelephora</taxon>
    </lineage>
</organism>
<name>A0ACB6ZEX4_THEGA</name>
<reference evidence="1" key="2">
    <citation type="journal article" date="2020" name="Nat. Commun.">
        <title>Large-scale genome sequencing of mycorrhizal fungi provides insights into the early evolution of symbiotic traits.</title>
        <authorList>
            <person name="Miyauchi S."/>
            <person name="Kiss E."/>
            <person name="Kuo A."/>
            <person name="Drula E."/>
            <person name="Kohler A."/>
            <person name="Sanchez-Garcia M."/>
            <person name="Morin E."/>
            <person name="Andreopoulos B."/>
            <person name="Barry K.W."/>
            <person name="Bonito G."/>
            <person name="Buee M."/>
            <person name="Carver A."/>
            <person name="Chen C."/>
            <person name="Cichocki N."/>
            <person name="Clum A."/>
            <person name="Culley D."/>
            <person name="Crous P.W."/>
            <person name="Fauchery L."/>
            <person name="Girlanda M."/>
            <person name="Hayes R.D."/>
            <person name="Keri Z."/>
            <person name="LaButti K."/>
            <person name="Lipzen A."/>
            <person name="Lombard V."/>
            <person name="Magnuson J."/>
            <person name="Maillard F."/>
            <person name="Murat C."/>
            <person name="Nolan M."/>
            <person name="Ohm R.A."/>
            <person name="Pangilinan J."/>
            <person name="Pereira M.F."/>
            <person name="Perotto S."/>
            <person name="Peter M."/>
            <person name="Pfister S."/>
            <person name="Riley R."/>
            <person name="Sitrit Y."/>
            <person name="Stielow J.B."/>
            <person name="Szollosi G."/>
            <person name="Zifcakova L."/>
            <person name="Stursova M."/>
            <person name="Spatafora J.W."/>
            <person name="Tedersoo L."/>
            <person name="Vaario L.M."/>
            <person name="Yamada A."/>
            <person name="Yan M."/>
            <person name="Wang P."/>
            <person name="Xu J."/>
            <person name="Bruns T."/>
            <person name="Baldrian P."/>
            <person name="Vilgalys R."/>
            <person name="Dunand C."/>
            <person name="Henrissat B."/>
            <person name="Grigoriev I.V."/>
            <person name="Hibbett D."/>
            <person name="Nagy L.G."/>
            <person name="Martin F.M."/>
        </authorList>
    </citation>
    <scope>NUCLEOTIDE SEQUENCE</scope>
    <source>
        <strain evidence="1">P2</strain>
    </source>
</reference>
<keyword evidence="2" id="KW-1185">Reference proteome</keyword>
<protein>
    <submittedName>
        <fullName evidence="1">Uncharacterized protein</fullName>
    </submittedName>
</protein>
<proteinExistence type="predicted"/>
<dbReference type="EMBL" id="MU118022">
    <property type="protein sequence ID" value="KAF9648003.1"/>
    <property type="molecule type" value="Genomic_DNA"/>
</dbReference>
<gene>
    <name evidence="1" type="ORF">BDM02DRAFT_3116193</name>
</gene>
<reference evidence="1" key="1">
    <citation type="submission" date="2019-10" db="EMBL/GenBank/DDBJ databases">
        <authorList>
            <consortium name="DOE Joint Genome Institute"/>
            <person name="Kuo A."/>
            <person name="Miyauchi S."/>
            <person name="Kiss E."/>
            <person name="Drula E."/>
            <person name="Kohler A."/>
            <person name="Sanchez-Garcia M."/>
            <person name="Andreopoulos B."/>
            <person name="Barry K.W."/>
            <person name="Bonito G."/>
            <person name="Buee M."/>
            <person name="Carver A."/>
            <person name="Chen C."/>
            <person name="Cichocki N."/>
            <person name="Clum A."/>
            <person name="Culley D."/>
            <person name="Crous P.W."/>
            <person name="Fauchery L."/>
            <person name="Girlanda M."/>
            <person name="Hayes R."/>
            <person name="Keri Z."/>
            <person name="Labutti K."/>
            <person name="Lipzen A."/>
            <person name="Lombard V."/>
            <person name="Magnuson J."/>
            <person name="Maillard F."/>
            <person name="Morin E."/>
            <person name="Murat C."/>
            <person name="Nolan M."/>
            <person name="Ohm R."/>
            <person name="Pangilinan J."/>
            <person name="Pereira M."/>
            <person name="Perotto S."/>
            <person name="Peter M."/>
            <person name="Riley R."/>
            <person name="Sitrit Y."/>
            <person name="Stielow B."/>
            <person name="Szollosi G."/>
            <person name="Zifcakova L."/>
            <person name="Stursova M."/>
            <person name="Spatafora J.W."/>
            <person name="Tedersoo L."/>
            <person name="Vaario L.-M."/>
            <person name="Yamada A."/>
            <person name="Yan M."/>
            <person name="Wang P."/>
            <person name="Xu J."/>
            <person name="Bruns T."/>
            <person name="Baldrian P."/>
            <person name="Vilgalys R."/>
            <person name="Henrissat B."/>
            <person name="Grigoriev I.V."/>
            <person name="Hibbett D."/>
            <person name="Nagy L.G."/>
            <person name="Martin F.M."/>
        </authorList>
    </citation>
    <scope>NUCLEOTIDE SEQUENCE</scope>
    <source>
        <strain evidence="1">P2</strain>
    </source>
</reference>
<evidence type="ECO:0000313" key="2">
    <source>
        <dbReference type="Proteomes" id="UP000886501"/>
    </source>
</evidence>
<evidence type="ECO:0000313" key="1">
    <source>
        <dbReference type="EMBL" id="KAF9648003.1"/>
    </source>
</evidence>
<sequence>MLNTLESLMVTTRDALQTRLVTGIKITVVGFLHCLFGQSTRALPSLVIVLYFMVSFSPSIQNDELPVPEVKKDRYRCKSMYSGAFSRH</sequence>
<accession>A0ACB6ZEX4</accession>
<comment type="caution">
    <text evidence="1">The sequence shown here is derived from an EMBL/GenBank/DDBJ whole genome shotgun (WGS) entry which is preliminary data.</text>
</comment>
<dbReference type="Proteomes" id="UP000886501">
    <property type="component" value="Unassembled WGS sequence"/>
</dbReference>